<evidence type="ECO:0000313" key="2">
    <source>
        <dbReference type="Proteomes" id="UP000694850"/>
    </source>
</evidence>
<organism evidence="2 3">
    <name type="scientific">Orycteropus afer afer</name>
    <dbReference type="NCBI Taxonomy" id="1230840"/>
    <lineage>
        <taxon>Eukaryota</taxon>
        <taxon>Metazoa</taxon>
        <taxon>Chordata</taxon>
        <taxon>Craniata</taxon>
        <taxon>Vertebrata</taxon>
        <taxon>Euteleostomi</taxon>
        <taxon>Mammalia</taxon>
        <taxon>Eutheria</taxon>
        <taxon>Afrotheria</taxon>
        <taxon>Tubulidentata</taxon>
        <taxon>Orycteropodidae</taxon>
        <taxon>Orycteropus</taxon>
    </lineage>
</organism>
<dbReference type="InterPro" id="IPR002164">
    <property type="entry name" value="NAP_family"/>
</dbReference>
<keyword evidence="2" id="KW-1185">Reference proteome</keyword>
<dbReference type="PANTHER" id="PTHR11875">
    <property type="entry name" value="TESTIS-SPECIFIC Y-ENCODED PROTEIN"/>
    <property type="match status" value="1"/>
</dbReference>
<proteinExistence type="inferred from homology"/>
<dbReference type="InterPro" id="IPR037231">
    <property type="entry name" value="NAP-like_sf"/>
</dbReference>
<dbReference type="SUPFAM" id="SSF143113">
    <property type="entry name" value="NAP-like"/>
    <property type="match status" value="1"/>
</dbReference>
<name>A0A8B7B704_ORYAF</name>
<accession>A0A8B7B704</accession>
<dbReference type="GeneID" id="103211266"/>
<feature type="non-terminal residue" evidence="3">
    <location>
        <position position="1"/>
    </location>
</feature>
<sequence>IIFFFQKNPYFWNEVVIKEYNINVTGYTATHSTPIQWSRNYEHEAYSHRHHDTILNFFNWFSGPNCSGYNRIAEIIIGDLWLNPVQYYQREGRGREKK</sequence>
<gene>
    <name evidence="3" type="primary">LOC103211266</name>
</gene>
<dbReference type="GO" id="GO:0005634">
    <property type="term" value="C:nucleus"/>
    <property type="evidence" value="ECO:0007669"/>
    <property type="project" value="InterPro"/>
</dbReference>
<protein>
    <submittedName>
        <fullName evidence="3">Testis-specific Y-encoded protein 2-like</fullName>
    </submittedName>
</protein>
<dbReference type="Proteomes" id="UP000694850">
    <property type="component" value="Unplaced"/>
</dbReference>
<dbReference type="Gene3D" id="3.30.1120.90">
    <property type="entry name" value="Nucleosome assembly protein"/>
    <property type="match status" value="1"/>
</dbReference>
<dbReference type="AlphaFoldDB" id="A0A8B7B704"/>
<dbReference type="RefSeq" id="XP_007955397.1">
    <property type="nucleotide sequence ID" value="XM_007957206.1"/>
</dbReference>
<reference evidence="3" key="1">
    <citation type="submission" date="2025-08" db="UniProtKB">
        <authorList>
            <consortium name="RefSeq"/>
        </authorList>
    </citation>
    <scope>IDENTIFICATION</scope>
</reference>
<dbReference type="OrthoDB" id="9751433at2759"/>
<evidence type="ECO:0000313" key="3">
    <source>
        <dbReference type="RefSeq" id="XP_007955397.1"/>
    </source>
</evidence>
<dbReference type="GO" id="GO:0006334">
    <property type="term" value="P:nucleosome assembly"/>
    <property type="evidence" value="ECO:0007669"/>
    <property type="project" value="InterPro"/>
</dbReference>
<comment type="similarity">
    <text evidence="1">Belongs to the nucleosome assembly protein (NAP) family.</text>
</comment>
<evidence type="ECO:0000256" key="1">
    <source>
        <dbReference type="ARBA" id="ARBA00009947"/>
    </source>
</evidence>